<dbReference type="GO" id="GO:0005789">
    <property type="term" value="C:endoplasmic reticulum membrane"/>
    <property type="evidence" value="ECO:0007669"/>
    <property type="project" value="TreeGrafter"/>
</dbReference>
<reference evidence="3" key="1">
    <citation type="submission" date="2020-03" db="EMBL/GenBank/DDBJ databases">
        <title>Studies in the Genomics of Life Span.</title>
        <authorList>
            <person name="Glass D."/>
        </authorList>
    </citation>
    <scope>NUCLEOTIDE SEQUENCE</scope>
    <source>
        <strain evidence="3">SUZIE</strain>
        <tissue evidence="3">Muscle</tissue>
    </source>
</reference>
<evidence type="ECO:0000313" key="4">
    <source>
        <dbReference type="Proteomes" id="UP001166674"/>
    </source>
</evidence>
<dbReference type="GO" id="GO:0070971">
    <property type="term" value="C:endoplasmic reticulum exit site"/>
    <property type="evidence" value="ECO:0007669"/>
    <property type="project" value="TreeGrafter"/>
</dbReference>
<dbReference type="AlphaFoldDB" id="A0AA41TB05"/>
<keyword evidence="4" id="KW-1185">Reference proteome</keyword>
<evidence type="ECO:0000256" key="1">
    <source>
        <dbReference type="ARBA" id="ARBA00023054"/>
    </source>
</evidence>
<dbReference type="GO" id="GO:0006888">
    <property type="term" value="P:endoplasmic reticulum to Golgi vesicle-mediated transport"/>
    <property type="evidence" value="ECO:0007669"/>
    <property type="project" value="TreeGrafter"/>
</dbReference>
<gene>
    <name evidence="3" type="ORF">SUZIE_204990</name>
</gene>
<keyword evidence="1 2" id="KW-0175">Coiled coil</keyword>
<dbReference type="InterPro" id="IPR051500">
    <property type="entry name" value="cTAGE_MIA/OTOR"/>
</dbReference>
<evidence type="ECO:0000256" key="2">
    <source>
        <dbReference type="SAM" id="Coils"/>
    </source>
</evidence>
<dbReference type="Proteomes" id="UP001166674">
    <property type="component" value="Unassembled WGS sequence"/>
</dbReference>
<evidence type="ECO:0000313" key="3">
    <source>
        <dbReference type="EMBL" id="MBZ3889847.1"/>
    </source>
</evidence>
<protein>
    <submittedName>
        <fullName evidence="3">CTAGE family member 5</fullName>
    </submittedName>
</protein>
<comment type="caution">
    <text evidence="3">The sequence shown here is derived from an EMBL/GenBank/DDBJ whole genome shotgun (WGS) entry which is preliminary data.</text>
</comment>
<dbReference type="GO" id="GO:0009306">
    <property type="term" value="P:protein secretion"/>
    <property type="evidence" value="ECO:0007669"/>
    <property type="project" value="TreeGrafter"/>
</dbReference>
<dbReference type="EMBL" id="JAATJV010435000">
    <property type="protein sequence ID" value="MBZ3889847.1"/>
    <property type="molecule type" value="Genomic_DNA"/>
</dbReference>
<sequence length="82" mass="9896">MEQHQENAVKLHRKVRVEEKCRLEEQERFSEVDKKINHAAIELETYRNRAKELEEELDTIVHYYERQSISYEKKAHDNALAA</sequence>
<accession>A0AA41TB05</accession>
<dbReference type="PANTHER" id="PTHR23158">
    <property type="entry name" value="MELANOMA INHIBITORY ACTIVITY-RELATED"/>
    <property type="match status" value="1"/>
</dbReference>
<proteinExistence type="predicted"/>
<organism evidence="3 4">
    <name type="scientific">Sciurus carolinensis</name>
    <name type="common">Eastern gray squirrel</name>
    <dbReference type="NCBI Taxonomy" id="30640"/>
    <lineage>
        <taxon>Eukaryota</taxon>
        <taxon>Metazoa</taxon>
        <taxon>Chordata</taxon>
        <taxon>Craniata</taxon>
        <taxon>Vertebrata</taxon>
        <taxon>Euteleostomi</taxon>
        <taxon>Mammalia</taxon>
        <taxon>Eutheria</taxon>
        <taxon>Euarchontoglires</taxon>
        <taxon>Glires</taxon>
        <taxon>Rodentia</taxon>
        <taxon>Sciuromorpha</taxon>
        <taxon>Sciuridae</taxon>
        <taxon>Sciurinae</taxon>
        <taxon>Sciurini</taxon>
        <taxon>Sciurus</taxon>
    </lineage>
</organism>
<feature type="coiled-coil region" evidence="2">
    <location>
        <begin position="36"/>
        <end position="63"/>
    </location>
</feature>
<name>A0AA41TB05_SCICA</name>
<dbReference type="PANTHER" id="PTHR23158:SF38">
    <property type="entry name" value="MELANOMA INHIBITORY ACTIVITY PROTEIN 2"/>
    <property type="match status" value="1"/>
</dbReference>
<dbReference type="GO" id="GO:0035459">
    <property type="term" value="P:vesicle cargo loading"/>
    <property type="evidence" value="ECO:0007669"/>
    <property type="project" value="TreeGrafter"/>
</dbReference>